<dbReference type="Proteomes" id="UP000051936">
    <property type="component" value="Unassembled WGS sequence"/>
</dbReference>
<gene>
    <name evidence="1" type="ORF">AOQ71_04110</name>
</gene>
<proteinExistence type="predicted"/>
<protein>
    <submittedName>
        <fullName evidence="1">Uncharacterized protein</fullName>
    </submittedName>
</protein>
<evidence type="ECO:0000313" key="1">
    <source>
        <dbReference type="EMBL" id="KRQ17047.1"/>
    </source>
</evidence>
<dbReference type="AlphaFoldDB" id="A0A0R3E4E8"/>
<accession>A0A0R3E4E8</accession>
<comment type="caution">
    <text evidence="1">The sequence shown here is derived from an EMBL/GenBank/DDBJ whole genome shotgun (WGS) entry which is preliminary data.</text>
</comment>
<keyword evidence="2" id="KW-1185">Reference proteome</keyword>
<name>A0A0R3E4E8_9BRAD</name>
<organism evidence="1 2">
    <name type="scientific">Bradyrhizobium manausense</name>
    <dbReference type="NCBI Taxonomy" id="989370"/>
    <lineage>
        <taxon>Bacteria</taxon>
        <taxon>Pseudomonadati</taxon>
        <taxon>Pseudomonadota</taxon>
        <taxon>Alphaproteobacteria</taxon>
        <taxon>Hyphomicrobiales</taxon>
        <taxon>Nitrobacteraceae</taxon>
        <taxon>Bradyrhizobium</taxon>
    </lineage>
</organism>
<sequence>MFPNSASLPRIICSSCETGGRGGADGAIEAGDAQGAIGDCQPALQVVEPCAEARIFAELIVITGFHRKHATQLLRGAD</sequence>
<reference evidence="1 2" key="1">
    <citation type="submission" date="2015-09" db="EMBL/GenBank/DDBJ databases">
        <title>Draft Genome Sequence of Bradyrhizobium manausense Strain BR 3351T, a Novel Symbiotic Nitrogen-Fixing Alphaproteobacterium Isolated from Brazilian Amazon Rain Forest.</title>
        <authorList>
            <person name="De Araujo J.L."/>
            <person name="Zilli J.E."/>
        </authorList>
    </citation>
    <scope>NUCLEOTIDE SEQUENCE [LARGE SCALE GENOMIC DNA]</scope>
    <source>
        <strain evidence="1 2">BR3351</strain>
    </source>
</reference>
<evidence type="ECO:0000313" key="2">
    <source>
        <dbReference type="Proteomes" id="UP000051936"/>
    </source>
</evidence>
<dbReference type="EMBL" id="LJYG01000019">
    <property type="protein sequence ID" value="KRQ17047.1"/>
    <property type="molecule type" value="Genomic_DNA"/>
</dbReference>